<protein>
    <submittedName>
        <fullName evidence="6">Urease accessory protein UreE</fullName>
    </submittedName>
</protein>
<dbReference type="AlphaFoldDB" id="A0AAW4PBZ5"/>
<dbReference type="InterPro" id="IPR012406">
    <property type="entry name" value="UreE"/>
</dbReference>
<keyword evidence="2" id="KW-0533">Nickel</keyword>
<evidence type="ECO:0000256" key="2">
    <source>
        <dbReference type="ARBA" id="ARBA00022596"/>
    </source>
</evidence>
<dbReference type="SMART" id="SM00988">
    <property type="entry name" value="UreE_N"/>
    <property type="match status" value="1"/>
</dbReference>
<sequence>MYVADSYLGHREDSAVADRLAEADQLRVVLSDTDRRRSRLRTETTDGEDLGIVVARDLADGDVLETDDGTLVAVELAAIDALVLDFAEADVSAAAALELGHALGNRHWDLAVRGEEALFPVPDTRERMDAAVADLLPEDVTTRYERVPPTTFDDGDDHGHGEDGHAHGHGDHTHSHSHGSHDGADRGYSRDHAHGVRTIDGDGE</sequence>
<feature type="domain" description="UreE urease accessory N-terminal" evidence="5">
    <location>
        <begin position="11"/>
        <end position="72"/>
    </location>
</feature>
<dbReference type="Pfam" id="PF02814">
    <property type="entry name" value="UreE_N"/>
    <property type="match status" value="1"/>
</dbReference>
<dbReference type="InterPro" id="IPR004029">
    <property type="entry name" value="UreE_N"/>
</dbReference>
<dbReference type="InterPro" id="IPR036118">
    <property type="entry name" value="UreE_N_sf"/>
</dbReference>
<reference evidence="6 7" key="1">
    <citation type="submission" date="2021-06" db="EMBL/GenBank/DDBJ databases">
        <title>Halomicroarcula sp. a new haloarchaeum isolated from saline soil.</title>
        <authorList>
            <person name="Duran-Viseras A."/>
            <person name="Sanchez-Porro C."/>
            <person name="Ventosa A."/>
        </authorList>
    </citation>
    <scope>NUCLEOTIDE SEQUENCE [LARGE SCALE GENOMIC DNA]</scope>
    <source>
        <strain evidence="6 7">F27</strain>
    </source>
</reference>
<feature type="compositionally biased region" description="Basic and acidic residues" evidence="4">
    <location>
        <begin position="157"/>
        <end position="204"/>
    </location>
</feature>
<keyword evidence="3" id="KW-0143">Chaperone</keyword>
<dbReference type="GO" id="GO:0005737">
    <property type="term" value="C:cytoplasm"/>
    <property type="evidence" value="ECO:0007669"/>
    <property type="project" value="InterPro"/>
</dbReference>
<proteinExistence type="inferred from homology"/>
<evidence type="ECO:0000313" key="6">
    <source>
        <dbReference type="EMBL" id="MBX0295226.1"/>
    </source>
</evidence>
<evidence type="ECO:0000256" key="1">
    <source>
        <dbReference type="ARBA" id="ARBA00022490"/>
    </source>
</evidence>
<dbReference type="EMBL" id="RKLT01000003">
    <property type="protein sequence ID" value="MBX0295226.1"/>
    <property type="molecule type" value="Genomic_DNA"/>
</dbReference>
<dbReference type="RefSeq" id="WP_220579888.1">
    <property type="nucleotide sequence ID" value="NZ_RKLT01000003.1"/>
</dbReference>
<evidence type="ECO:0000259" key="5">
    <source>
        <dbReference type="SMART" id="SM00988"/>
    </source>
</evidence>
<keyword evidence="7" id="KW-1185">Reference proteome</keyword>
<comment type="caution">
    <text evidence="6">The sequence shown here is derived from an EMBL/GenBank/DDBJ whole genome shotgun (WGS) entry which is preliminary data.</text>
</comment>
<organism evidence="6 7">
    <name type="scientific">Haloarcula nitratireducens</name>
    <dbReference type="NCBI Taxonomy" id="2487749"/>
    <lineage>
        <taxon>Archaea</taxon>
        <taxon>Methanobacteriati</taxon>
        <taxon>Methanobacteriota</taxon>
        <taxon>Stenosarchaea group</taxon>
        <taxon>Halobacteria</taxon>
        <taxon>Halobacteriales</taxon>
        <taxon>Haloarculaceae</taxon>
        <taxon>Haloarcula</taxon>
    </lineage>
</organism>
<dbReference type="HAMAP" id="MF_00822">
    <property type="entry name" value="UreE"/>
    <property type="match status" value="1"/>
</dbReference>
<dbReference type="Proteomes" id="UP001430455">
    <property type="component" value="Unassembled WGS sequence"/>
</dbReference>
<dbReference type="SUPFAM" id="SSF69287">
    <property type="entry name" value="Urease metallochaperone UreE, N-terminal domain"/>
    <property type="match status" value="1"/>
</dbReference>
<evidence type="ECO:0000256" key="3">
    <source>
        <dbReference type="ARBA" id="ARBA00023186"/>
    </source>
</evidence>
<accession>A0AAW4PBZ5</accession>
<evidence type="ECO:0000256" key="4">
    <source>
        <dbReference type="SAM" id="MobiDB-lite"/>
    </source>
</evidence>
<dbReference type="GO" id="GO:0016151">
    <property type="term" value="F:nickel cation binding"/>
    <property type="evidence" value="ECO:0007669"/>
    <property type="project" value="InterPro"/>
</dbReference>
<gene>
    <name evidence="6" type="ORF">EGH23_10075</name>
</gene>
<dbReference type="Gene3D" id="2.60.260.20">
    <property type="entry name" value="Urease metallochaperone UreE, N-terminal domain"/>
    <property type="match status" value="1"/>
</dbReference>
<evidence type="ECO:0000313" key="7">
    <source>
        <dbReference type="Proteomes" id="UP001430455"/>
    </source>
</evidence>
<name>A0AAW4PBZ5_9EURY</name>
<dbReference type="GO" id="GO:0006457">
    <property type="term" value="P:protein folding"/>
    <property type="evidence" value="ECO:0007669"/>
    <property type="project" value="InterPro"/>
</dbReference>
<keyword evidence="1" id="KW-0963">Cytoplasm</keyword>
<feature type="region of interest" description="Disordered" evidence="4">
    <location>
        <begin position="145"/>
        <end position="204"/>
    </location>
</feature>